<dbReference type="Gene3D" id="1.25.40.10">
    <property type="entry name" value="Tetratricopeptide repeat domain"/>
    <property type="match status" value="2"/>
</dbReference>
<dbReference type="BioCyc" id="SCEL448385:SCE_RS02820-MONOMER"/>
<keyword evidence="4" id="KW-0418">Kinase</keyword>
<dbReference type="HOGENOM" id="CLU_275691_0_0_7"/>
<dbReference type="PROSITE" id="PS00108">
    <property type="entry name" value="PROTEIN_KINASE_ST"/>
    <property type="match status" value="1"/>
</dbReference>
<dbReference type="PROSITE" id="PS50011">
    <property type="entry name" value="PROTEIN_KINASE_DOM"/>
    <property type="match status" value="1"/>
</dbReference>
<dbReference type="InterPro" id="IPR011990">
    <property type="entry name" value="TPR-like_helical_dom_sf"/>
</dbReference>
<keyword evidence="2" id="KW-0067">ATP-binding</keyword>
<dbReference type="Proteomes" id="UP000002139">
    <property type="component" value="Chromosome"/>
</dbReference>
<accession>A9GV22</accession>
<dbReference type="GO" id="GO:0005737">
    <property type="term" value="C:cytoplasm"/>
    <property type="evidence" value="ECO:0007669"/>
    <property type="project" value="TreeGrafter"/>
</dbReference>
<dbReference type="GO" id="GO:0005524">
    <property type="term" value="F:ATP binding"/>
    <property type="evidence" value="ECO:0007669"/>
    <property type="project" value="UniProtKB-KW"/>
</dbReference>
<keyword evidence="1" id="KW-0547">Nucleotide-binding</keyword>
<evidence type="ECO:0000256" key="2">
    <source>
        <dbReference type="ARBA" id="ARBA00022840"/>
    </source>
</evidence>
<protein>
    <submittedName>
        <fullName evidence="4">Protein kinase</fullName>
        <ecNumber evidence="4">2.7.11.1</ecNumber>
    </submittedName>
</protein>
<dbReference type="STRING" id="448385.sce0538"/>
<dbReference type="PANTHER" id="PTHR16305:SF35">
    <property type="entry name" value="TRANSCRIPTIONAL ACTIVATOR DOMAIN"/>
    <property type="match status" value="1"/>
</dbReference>
<sequence length="1142" mass="124663">MGVVYHGEHEQTGAAAAVKTVFVPVETSLGSIRREIHALTRVRHPGIVRILGQGVAGGLPWYAMELLQGRTLQDHIVELWEGVESQRAPTVDSERTIPRSAGTLSDGGTVTWKRRGTPPLLTMLSLMRKLCRPLSFLHGSGLVHRDLKPANVFVRADSTPVLVDFGISTHFGGARGRETLEQAEFAGTPRYMAPEQILGEPVDARADLYALGCILYQCITGGPPFQGAQPVLLFQQHLYQPPRPPSLLVDGIPAQLEELLLRLLEKKPQDRLGHADDLAAMLGELGAEDWTAPDLPKAELYIYRPTFSGRNEALRRIEGVLASAFKGDGSCLFLGGESGIGKTRLAMEAAALASKRGFGVIMSECVAESGGDGALGGAPLHPFRPSMLAIADRCREHGDVECASLLGDGAKVLALYEPSILDIPWVARLPDPPPLPPEQARQRVFDTLARAIYALAERRCLLIVIDDLQWADELSLAFLEHLASKGLADRKLLILGTYRLEEISADLAPIVRAPWAQHLELGRLSDASVGEMVSGMLALADPPRDLVELVAGSAEGNPFFVAEYLRAAIGERLVTRDRTGRWRVHERAEGDHGPPASLPLPTVLADLIDRRLSALGGPARRLAEWASVLGREFDGELLAAASGLEDTALLDALETLRVRQVIEEHSPGRLRFVHDKIREIGYERILEEQRRALHGRAAAAIEARSPGAPELHAQLAHHFARAEVHDRASVHFACAGDRAREVHANGEAIASYRSALTEAQAARALGAAGAGVPLDPEERVHEGLGDVLAITGRQEEARAGYTQALARTPEGDGLARARLHRKIGKTWETHHRHEEALRCYALAEAALGAAPPEGGGEAADAWWHAWVHVQMDRTWVHYWLAQVDALAALVEQVRPHVERRGTPRQRMQFFQAVMHMDLRRDRYVASDETARYARASMAASEETGDPNEIAGARFALGFTLLFHGDLSEAEAELDAALRDAERLGDVTLQSRCLAYLMMTHRRRRAIARTRALAVQTLSVATEGKMIDYVGAARANFGWVVFCEGDRASAESRLQTALETWRSLAYDYPFQWMALLPLIAIATADGRIDDAVAHARAALDPKQQRLPDAVALPLQEAVAAAREDDARAHLERSCSVARGLAYC</sequence>
<evidence type="ECO:0000256" key="1">
    <source>
        <dbReference type="ARBA" id="ARBA00022741"/>
    </source>
</evidence>
<proteinExistence type="predicted"/>
<dbReference type="Gene3D" id="3.30.200.20">
    <property type="entry name" value="Phosphorylase Kinase, domain 1"/>
    <property type="match status" value="1"/>
</dbReference>
<gene>
    <name evidence="4" type="ordered locus">sce0538</name>
</gene>
<dbReference type="OrthoDB" id="5477601at2"/>
<feature type="domain" description="Protein kinase" evidence="3">
    <location>
        <begin position="1"/>
        <end position="291"/>
    </location>
</feature>
<dbReference type="CDD" id="cd14014">
    <property type="entry name" value="STKc_PknB_like"/>
    <property type="match status" value="1"/>
</dbReference>
<keyword evidence="5" id="KW-1185">Reference proteome</keyword>
<dbReference type="EMBL" id="AM746676">
    <property type="protein sequence ID" value="CAN90695.1"/>
    <property type="molecule type" value="Genomic_DNA"/>
</dbReference>
<dbReference type="KEGG" id="scl:sce0538"/>
<dbReference type="Gene3D" id="1.10.510.10">
    <property type="entry name" value="Transferase(Phosphotransferase) domain 1"/>
    <property type="match status" value="1"/>
</dbReference>
<dbReference type="Pfam" id="PF13191">
    <property type="entry name" value="AAA_16"/>
    <property type="match status" value="1"/>
</dbReference>
<dbReference type="Pfam" id="PF00069">
    <property type="entry name" value="Pkinase"/>
    <property type="match status" value="1"/>
</dbReference>
<dbReference type="SUPFAM" id="SSF52540">
    <property type="entry name" value="P-loop containing nucleoside triphosphate hydrolases"/>
    <property type="match status" value="1"/>
</dbReference>
<dbReference type="InterPro" id="IPR000719">
    <property type="entry name" value="Prot_kinase_dom"/>
</dbReference>
<dbReference type="SUPFAM" id="SSF48452">
    <property type="entry name" value="TPR-like"/>
    <property type="match status" value="1"/>
</dbReference>
<dbReference type="InterPro" id="IPR027417">
    <property type="entry name" value="P-loop_NTPase"/>
</dbReference>
<dbReference type="PANTHER" id="PTHR16305">
    <property type="entry name" value="TESTICULAR SOLUBLE ADENYLYL CYCLASE"/>
    <property type="match status" value="1"/>
</dbReference>
<dbReference type="GO" id="GO:0004016">
    <property type="term" value="F:adenylate cyclase activity"/>
    <property type="evidence" value="ECO:0007669"/>
    <property type="project" value="TreeGrafter"/>
</dbReference>
<dbReference type="eggNOG" id="COG0515">
    <property type="taxonomic scope" value="Bacteria"/>
</dbReference>
<name>A9GV22_SORC5</name>
<evidence type="ECO:0000259" key="3">
    <source>
        <dbReference type="PROSITE" id="PS50011"/>
    </source>
</evidence>
<dbReference type="eggNOG" id="COG3899">
    <property type="taxonomic scope" value="Bacteria"/>
</dbReference>
<organism evidence="4 5">
    <name type="scientific">Sorangium cellulosum (strain So ce56)</name>
    <name type="common">Polyangium cellulosum (strain So ce56)</name>
    <dbReference type="NCBI Taxonomy" id="448385"/>
    <lineage>
        <taxon>Bacteria</taxon>
        <taxon>Pseudomonadati</taxon>
        <taxon>Myxococcota</taxon>
        <taxon>Polyangia</taxon>
        <taxon>Polyangiales</taxon>
        <taxon>Polyangiaceae</taxon>
        <taxon>Sorangium</taxon>
    </lineage>
</organism>
<dbReference type="EC" id="2.7.11.1" evidence="4"/>
<dbReference type="SUPFAM" id="SSF56112">
    <property type="entry name" value="Protein kinase-like (PK-like)"/>
    <property type="match status" value="1"/>
</dbReference>
<dbReference type="SMART" id="SM00220">
    <property type="entry name" value="S_TKc"/>
    <property type="match status" value="1"/>
</dbReference>
<dbReference type="Gene3D" id="3.40.50.300">
    <property type="entry name" value="P-loop containing nucleotide triphosphate hydrolases"/>
    <property type="match status" value="1"/>
</dbReference>
<keyword evidence="4" id="KW-0808">Transferase</keyword>
<dbReference type="InterPro" id="IPR008271">
    <property type="entry name" value="Ser/Thr_kinase_AS"/>
</dbReference>
<reference evidence="4 5" key="1">
    <citation type="journal article" date="2007" name="Nat. Biotechnol.">
        <title>Complete genome sequence of the myxobacterium Sorangium cellulosum.</title>
        <authorList>
            <person name="Schneiker S."/>
            <person name="Perlova O."/>
            <person name="Kaiser O."/>
            <person name="Gerth K."/>
            <person name="Alici A."/>
            <person name="Altmeyer M.O."/>
            <person name="Bartels D."/>
            <person name="Bekel T."/>
            <person name="Beyer S."/>
            <person name="Bode E."/>
            <person name="Bode H.B."/>
            <person name="Bolten C.J."/>
            <person name="Choudhuri J.V."/>
            <person name="Doss S."/>
            <person name="Elnakady Y.A."/>
            <person name="Frank B."/>
            <person name="Gaigalat L."/>
            <person name="Goesmann A."/>
            <person name="Groeger C."/>
            <person name="Gross F."/>
            <person name="Jelsbak L."/>
            <person name="Jelsbak L."/>
            <person name="Kalinowski J."/>
            <person name="Kegler C."/>
            <person name="Knauber T."/>
            <person name="Konietzny S."/>
            <person name="Kopp M."/>
            <person name="Krause L."/>
            <person name="Krug D."/>
            <person name="Linke B."/>
            <person name="Mahmud T."/>
            <person name="Martinez-Arias R."/>
            <person name="McHardy A.C."/>
            <person name="Merai M."/>
            <person name="Meyer F."/>
            <person name="Mormann S."/>
            <person name="Munoz-Dorado J."/>
            <person name="Perez J."/>
            <person name="Pradella S."/>
            <person name="Rachid S."/>
            <person name="Raddatz G."/>
            <person name="Rosenau F."/>
            <person name="Rueckert C."/>
            <person name="Sasse F."/>
            <person name="Scharfe M."/>
            <person name="Schuster S.C."/>
            <person name="Suen G."/>
            <person name="Treuner-Lange A."/>
            <person name="Velicer G.J."/>
            <person name="Vorholter F.-J."/>
            <person name="Weissman K.J."/>
            <person name="Welch R.D."/>
            <person name="Wenzel S.C."/>
            <person name="Whitworth D.E."/>
            <person name="Wilhelm S."/>
            <person name="Wittmann C."/>
            <person name="Bloecker H."/>
            <person name="Puehler A."/>
            <person name="Mueller R."/>
        </authorList>
    </citation>
    <scope>NUCLEOTIDE SEQUENCE [LARGE SCALE GENOMIC DNA]</scope>
    <source>
        <strain evidence="5">So ce56</strain>
    </source>
</reference>
<evidence type="ECO:0000313" key="5">
    <source>
        <dbReference type="Proteomes" id="UP000002139"/>
    </source>
</evidence>
<dbReference type="GO" id="GO:0004674">
    <property type="term" value="F:protein serine/threonine kinase activity"/>
    <property type="evidence" value="ECO:0007669"/>
    <property type="project" value="UniProtKB-EC"/>
</dbReference>
<dbReference type="AlphaFoldDB" id="A9GV22"/>
<evidence type="ECO:0000313" key="4">
    <source>
        <dbReference type="EMBL" id="CAN90695.1"/>
    </source>
</evidence>
<dbReference type="eggNOG" id="COG0457">
    <property type="taxonomic scope" value="Bacteria"/>
</dbReference>
<dbReference type="InterPro" id="IPR011009">
    <property type="entry name" value="Kinase-like_dom_sf"/>
</dbReference>
<dbReference type="InterPro" id="IPR041664">
    <property type="entry name" value="AAA_16"/>
</dbReference>